<proteinExistence type="predicted"/>
<keyword evidence="1" id="KW-1133">Transmembrane helix</keyword>
<keyword evidence="1" id="KW-0812">Transmembrane</keyword>
<reference evidence="3" key="1">
    <citation type="journal article" date="2015" name="BMC Genomics">
        <title>Draft genome of a commonly misdiagnosed multidrug resistant pathogen Candida auris.</title>
        <authorList>
            <person name="Chatterjee S."/>
            <person name="Alampalli S.V."/>
            <person name="Nageshan R.K."/>
            <person name="Chettiar S.T."/>
            <person name="Joshi S."/>
            <person name="Tatu U.S."/>
        </authorList>
    </citation>
    <scope>NUCLEOTIDE SEQUENCE [LARGE SCALE GENOMIC DNA]</scope>
    <source>
        <strain evidence="3">6684</strain>
    </source>
</reference>
<dbReference type="Proteomes" id="UP000037122">
    <property type="component" value="Unassembled WGS sequence"/>
</dbReference>
<keyword evidence="1" id="KW-0472">Membrane</keyword>
<accession>A0A0L0NUM2</accession>
<evidence type="ECO:0000313" key="2">
    <source>
        <dbReference type="EMBL" id="KND97694.1"/>
    </source>
</evidence>
<organism evidence="2 3">
    <name type="scientific">Candidozyma auris</name>
    <name type="common">Yeast</name>
    <name type="synonym">Candida auris</name>
    <dbReference type="NCBI Taxonomy" id="498019"/>
    <lineage>
        <taxon>Eukaryota</taxon>
        <taxon>Fungi</taxon>
        <taxon>Dikarya</taxon>
        <taxon>Ascomycota</taxon>
        <taxon>Saccharomycotina</taxon>
        <taxon>Pichiomycetes</taxon>
        <taxon>Metschnikowiaceae</taxon>
        <taxon>Candidozyma</taxon>
    </lineage>
</organism>
<protein>
    <submittedName>
        <fullName evidence="2">Uncharacterized protein</fullName>
    </submittedName>
</protein>
<gene>
    <name evidence="2" type="ORF">QG37_06098</name>
</gene>
<evidence type="ECO:0000256" key="1">
    <source>
        <dbReference type="SAM" id="Phobius"/>
    </source>
</evidence>
<feature type="transmembrane region" description="Helical" evidence="1">
    <location>
        <begin position="12"/>
        <end position="35"/>
    </location>
</feature>
<name>A0A0L0NUM2_CANAR</name>
<comment type="caution">
    <text evidence="2">The sequence shown here is derived from an EMBL/GenBank/DDBJ whole genome shotgun (WGS) entry which is preliminary data.</text>
</comment>
<dbReference type="AlphaFoldDB" id="A0A0L0NUM2"/>
<sequence>MGFEGNFDCTEVLIVNYPLKINFFFFFFSFFVIFLESRADLPPQLLLLQNAIASTVDLREQQ</sequence>
<dbReference type="VEuPathDB" id="FungiDB:QG37_06098"/>
<dbReference type="EMBL" id="LGST01000041">
    <property type="protein sequence ID" value="KND97694.1"/>
    <property type="molecule type" value="Genomic_DNA"/>
</dbReference>
<evidence type="ECO:0000313" key="3">
    <source>
        <dbReference type="Proteomes" id="UP000037122"/>
    </source>
</evidence>